<gene>
    <name evidence="3" type="ORF">TTHERM_01002850</name>
</gene>
<dbReference type="InParanoid" id="Q22D33"/>
<dbReference type="PANTHER" id="PTHR31398">
    <property type="entry name" value="MEIOTIC NUCLEAR DIVISION PROTEIN 1 HOMOLOG"/>
    <property type="match status" value="1"/>
</dbReference>
<keyword evidence="2" id="KW-1133">Transmembrane helix</keyword>
<dbReference type="RefSeq" id="XP_001030883.2">
    <property type="nucleotide sequence ID" value="XM_001030883.2"/>
</dbReference>
<keyword evidence="3" id="KW-0418">Kinase</keyword>
<dbReference type="GeneID" id="7832155"/>
<keyword evidence="3" id="KW-0808">Transferase</keyword>
<keyword evidence="2" id="KW-0472">Membrane</keyword>
<dbReference type="AlphaFoldDB" id="Q22D33"/>
<evidence type="ECO:0000313" key="3">
    <source>
        <dbReference type="EMBL" id="EAR83220.2"/>
    </source>
</evidence>
<evidence type="ECO:0000313" key="4">
    <source>
        <dbReference type="Proteomes" id="UP000009168"/>
    </source>
</evidence>
<dbReference type="Proteomes" id="UP000009168">
    <property type="component" value="Unassembled WGS sequence"/>
</dbReference>
<dbReference type="PANTHER" id="PTHR31398:SF0">
    <property type="entry name" value="MEIOTIC NUCLEAR DIVISION PROTEIN 1 HOMOLOG"/>
    <property type="match status" value="1"/>
</dbReference>
<feature type="coiled-coil region" evidence="1">
    <location>
        <begin position="374"/>
        <end position="419"/>
    </location>
</feature>
<dbReference type="GO" id="GO:0016301">
    <property type="term" value="F:kinase activity"/>
    <property type="evidence" value="ECO:0007669"/>
    <property type="project" value="UniProtKB-KW"/>
</dbReference>
<organism evidence="3 4">
    <name type="scientific">Tetrahymena thermophila (strain SB210)</name>
    <dbReference type="NCBI Taxonomy" id="312017"/>
    <lineage>
        <taxon>Eukaryota</taxon>
        <taxon>Sar</taxon>
        <taxon>Alveolata</taxon>
        <taxon>Ciliophora</taxon>
        <taxon>Intramacronucleata</taxon>
        <taxon>Oligohymenophorea</taxon>
        <taxon>Hymenostomatida</taxon>
        <taxon>Tetrahymenina</taxon>
        <taxon>Tetrahymenidae</taxon>
        <taxon>Tetrahymena</taxon>
    </lineage>
</organism>
<reference evidence="4" key="1">
    <citation type="journal article" date="2006" name="PLoS Biol.">
        <title>Macronuclear genome sequence of the ciliate Tetrahymena thermophila, a model eukaryote.</title>
        <authorList>
            <person name="Eisen J.A."/>
            <person name="Coyne R.S."/>
            <person name="Wu M."/>
            <person name="Wu D."/>
            <person name="Thiagarajan M."/>
            <person name="Wortman J.R."/>
            <person name="Badger J.H."/>
            <person name="Ren Q."/>
            <person name="Amedeo P."/>
            <person name="Jones K.M."/>
            <person name="Tallon L.J."/>
            <person name="Delcher A.L."/>
            <person name="Salzberg S.L."/>
            <person name="Silva J.C."/>
            <person name="Haas B.J."/>
            <person name="Majoros W.H."/>
            <person name="Farzad M."/>
            <person name="Carlton J.M."/>
            <person name="Smith R.K. Jr."/>
            <person name="Garg J."/>
            <person name="Pearlman R.E."/>
            <person name="Karrer K.M."/>
            <person name="Sun L."/>
            <person name="Manning G."/>
            <person name="Elde N.C."/>
            <person name="Turkewitz A.P."/>
            <person name="Asai D.J."/>
            <person name="Wilkes D.E."/>
            <person name="Wang Y."/>
            <person name="Cai H."/>
            <person name="Collins K."/>
            <person name="Stewart B.A."/>
            <person name="Lee S.R."/>
            <person name="Wilamowska K."/>
            <person name="Weinberg Z."/>
            <person name="Ruzzo W.L."/>
            <person name="Wloga D."/>
            <person name="Gaertig J."/>
            <person name="Frankel J."/>
            <person name="Tsao C.-C."/>
            <person name="Gorovsky M.A."/>
            <person name="Keeling P.J."/>
            <person name="Waller R.F."/>
            <person name="Patron N.J."/>
            <person name="Cherry J.M."/>
            <person name="Stover N.A."/>
            <person name="Krieger C.J."/>
            <person name="del Toro C."/>
            <person name="Ryder H.F."/>
            <person name="Williamson S.C."/>
            <person name="Barbeau R.A."/>
            <person name="Hamilton E.P."/>
            <person name="Orias E."/>
        </authorList>
    </citation>
    <scope>NUCLEOTIDE SEQUENCE [LARGE SCALE GENOMIC DNA]</scope>
    <source>
        <strain evidence="4">SB210</strain>
    </source>
</reference>
<evidence type="ECO:0000256" key="1">
    <source>
        <dbReference type="SAM" id="Coils"/>
    </source>
</evidence>
<keyword evidence="1" id="KW-0175">Coiled coil</keyword>
<dbReference type="HOGENOM" id="CLU_009697_1_0_1"/>
<keyword evidence="4" id="KW-1185">Reference proteome</keyword>
<feature type="transmembrane region" description="Helical" evidence="2">
    <location>
        <begin position="32"/>
        <end position="54"/>
    </location>
</feature>
<sequence>MGKRAQIKKQITKLDMFGQKIGLLYKEKPQHLTFFGGFISLLNAGLFIFVAYSYGAELFLKQNPVTNFSEESLRQPEQYIMTHQTFSMAFGMQDPNTFDQFIDESIYSIKVIASQMIKVYNQTTGQYDQVWSEEDLGPYPCKLSDFQVEGSLEYFQQLSGLDQMYCFDQSDGKASIAGDFEADFFQVLDFSVYQCQNKTDEEAAQLIKNGQKVVVCKSQEDIDSVLMNGYFAAYYTDKVINPKLRDNPFTTFPRDIFWPTSNKLVKELTMYWRNVYIESDMGIINEDIQILRDVTFSYSTEQLTYGQNNKFVHMIVRFEKAKQSRYFRSYMKIQDVLAQISGVMSLFMVISAFICSKISKLDLSQSLVNEVFSFQSLEDEIQEQNIMKEQKNEKTQKLVKKFTNRLVELKKNREKQQLSPISNQNKEQLSFSQHIRSFDQQTPSENNSQNRKKEHSEIISQFIKNYKREISLKPQEKEEKMEENLISKLFKATHQVIHLYYFDYFLYYIFPCFKTISRKKKQIEYSQKILDKHLDVMYLITKLLEIDKLKMLLLSEDQIKLFNYLPKPTIRESEVFKQEQKCQKVGGKDNQENQPQQDIDQANQNKKYLQIEKFNLLYMDDRTEIQKAADAYSAFNSLKKHQQRTEIDTKLLMMLDPKILDCFLDENEIKQYHNTLNTQLSESQQLKQQPSSPLSKFSSIIQNLRVKQLSQFSPNKEDNDQSLFNKNDENYILNFQSSPVSSQINQEGQLEDVIIESTNNNLLQSFNNKAFQQQNKDFNQKGDKNNYLPQYNLNYQFKEDKLEVPSKKNCTDYKEIDLEIISDIKIPLEEQNPIQQNSFIPDSKQIRVKKFTTTKSQQQDK</sequence>
<proteinExistence type="predicted"/>
<name>Q22D33_TETTS</name>
<protein>
    <submittedName>
        <fullName evidence="3">ATPase, histidine kinase-, DNA gyrase B, putative</fullName>
    </submittedName>
</protein>
<dbReference type="GO" id="GO:0005634">
    <property type="term" value="C:nucleus"/>
    <property type="evidence" value="ECO:0007669"/>
    <property type="project" value="TreeGrafter"/>
</dbReference>
<dbReference type="KEGG" id="tet:TTHERM_01002850"/>
<keyword evidence="2" id="KW-0812">Transmembrane</keyword>
<dbReference type="EMBL" id="GG662361">
    <property type="protein sequence ID" value="EAR83220.2"/>
    <property type="molecule type" value="Genomic_DNA"/>
</dbReference>
<evidence type="ECO:0000256" key="2">
    <source>
        <dbReference type="SAM" id="Phobius"/>
    </source>
</evidence>
<accession>Q22D33</accession>
<dbReference type="GO" id="GO:0007131">
    <property type="term" value="P:reciprocal meiotic recombination"/>
    <property type="evidence" value="ECO:0007669"/>
    <property type="project" value="TreeGrafter"/>
</dbReference>
<dbReference type="eggNOG" id="ENOG502SQA0">
    <property type="taxonomic scope" value="Eukaryota"/>
</dbReference>
<dbReference type="OrthoDB" id="288694at2759"/>